<protein>
    <recommendedName>
        <fullName evidence="3">Transporter</fullName>
    </recommendedName>
</protein>
<proteinExistence type="predicted"/>
<gene>
    <name evidence="1" type="ORF">BOW52_06245</name>
</gene>
<name>A0A1T2L509_9GAMM</name>
<dbReference type="OrthoDB" id="9806870at2"/>
<dbReference type="Pfam" id="PF09905">
    <property type="entry name" value="VF530"/>
    <property type="match status" value="1"/>
</dbReference>
<organism evidence="1 2">
    <name type="scientific">Solemya elarraichensis gill symbiont</name>
    <dbReference type="NCBI Taxonomy" id="1918949"/>
    <lineage>
        <taxon>Bacteria</taxon>
        <taxon>Pseudomonadati</taxon>
        <taxon>Pseudomonadota</taxon>
        <taxon>Gammaproteobacteria</taxon>
        <taxon>sulfur-oxidizing symbionts</taxon>
    </lineage>
</organism>
<comment type="caution">
    <text evidence="1">The sequence shown here is derived from an EMBL/GenBank/DDBJ whole genome shotgun (WGS) entry which is preliminary data.</text>
</comment>
<evidence type="ECO:0000313" key="1">
    <source>
        <dbReference type="EMBL" id="OOZ40198.1"/>
    </source>
</evidence>
<reference evidence="1 2" key="1">
    <citation type="submission" date="2016-11" db="EMBL/GenBank/DDBJ databases">
        <title>Mixed transmission modes and dynamic genome evolution in an obligate animal-bacterial symbiosis.</title>
        <authorList>
            <person name="Russell S.L."/>
            <person name="Corbett-Detig R.B."/>
            <person name="Cavanaugh C.M."/>
        </authorList>
    </citation>
    <scope>NUCLEOTIDE SEQUENCE [LARGE SCALE GENOMIC DNA]</scope>
    <source>
        <strain evidence="1">Sp-SM6</strain>
    </source>
</reference>
<dbReference type="InterPro" id="IPR018668">
    <property type="entry name" value="DNA-binding_VF530-like"/>
</dbReference>
<dbReference type="EMBL" id="MPRK01000097">
    <property type="protein sequence ID" value="OOZ40198.1"/>
    <property type="molecule type" value="Genomic_DNA"/>
</dbReference>
<dbReference type="Proteomes" id="UP000190198">
    <property type="component" value="Unassembled WGS sequence"/>
</dbReference>
<dbReference type="AlphaFoldDB" id="A0A1T2L509"/>
<accession>A0A1T2L509</accession>
<dbReference type="InterPro" id="IPR036361">
    <property type="entry name" value="SAP_dom_sf"/>
</dbReference>
<dbReference type="RefSeq" id="WP_135568100.1">
    <property type="nucleotide sequence ID" value="NZ_MPRK01000097.1"/>
</dbReference>
<dbReference type="Gene3D" id="1.10.720.30">
    <property type="entry name" value="SAP domain"/>
    <property type="match status" value="1"/>
</dbReference>
<dbReference type="GO" id="GO:0003677">
    <property type="term" value="F:DNA binding"/>
    <property type="evidence" value="ECO:0007669"/>
    <property type="project" value="InterPro"/>
</dbReference>
<keyword evidence="2" id="KW-1185">Reference proteome</keyword>
<sequence length="89" mass="10521">MNNEIDYTNNPLHGVGLKQLLAEIVDHYGFEILFAYLNINCFKTRPSIESSVKFLKKTDWAREKVENFYLYQFKSLPRASFEQFSLPPR</sequence>
<evidence type="ECO:0008006" key="3">
    <source>
        <dbReference type="Google" id="ProtNLM"/>
    </source>
</evidence>
<evidence type="ECO:0000313" key="2">
    <source>
        <dbReference type="Proteomes" id="UP000190198"/>
    </source>
</evidence>
<feature type="non-terminal residue" evidence="1">
    <location>
        <position position="89"/>
    </location>
</feature>